<reference evidence="2" key="1">
    <citation type="journal article" date="2005" name="Nature">
        <title>The map-based sequence of the rice genome.</title>
        <authorList>
            <consortium name="International rice genome sequencing project (IRGSP)"/>
            <person name="Matsumoto T."/>
            <person name="Wu J."/>
            <person name="Kanamori H."/>
            <person name="Katayose Y."/>
            <person name="Fujisawa M."/>
            <person name="Namiki N."/>
            <person name="Mizuno H."/>
            <person name="Yamamoto K."/>
            <person name="Antonio B.A."/>
            <person name="Baba T."/>
            <person name="Sakata K."/>
            <person name="Nagamura Y."/>
            <person name="Aoki H."/>
            <person name="Arikawa K."/>
            <person name="Arita K."/>
            <person name="Bito T."/>
            <person name="Chiden Y."/>
            <person name="Fujitsuka N."/>
            <person name="Fukunaka R."/>
            <person name="Hamada M."/>
            <person name="Harada C."/>
            <person name="Hayashi A."/>
            <person name="Hijishita S."/>
            <person name="Honda M."/>
            <person name="Hosokawa S."/>
            <person name="Ichikawa Y."/>
            <person name="Idonuma A."/>
            <person name="Iijima M."/>
            <person name="Ikeda M."/>
            <person name="Ikeno M."/>
            <person name="Ito K."/>
            <person name="Ito S."/>
            <person name="Ito T."/>
            <person name="Ito Y."/>
            <person name="Ito Y."/>
            <person name="Iwabuchi A."/>
            <person name="Kamiya K."/>
            <person name="Karasawa W."/>
            <person name="Kurita K."/>
            <person name="Katagiri S."/>
            <person name="Kikuta A."/>
            <person name="Kobayashi H."/>
            <person name="Kobayashi N."/>
            <person name="Machita K."/>
            <person name="Maehara T."/>
            <person name="Masukawa M."/>
            <person name="Mizubayashi T."/>
            <person name="Mukai Y."/>
            <person name="Nagasaki H."/>
            <person name="Nagata Y."/>
            <person name="Naito S."/>
            <person name="Nakashima M."/>
            <person name="Nakama Y."/>
            <person name="Nakamichi Y."/>
            <person name="Nakamura M."/>
            <person name="Meguro A."/>
            <person name="Negishi M."/>
            <person name="Ohta I."/>
            <person name="Ohta T."/>
            <person name="Okamoto M."/>
            <person name="Ono N."/>
            <person name="Saji S."/>
            <person name="Sakaguchi M."/>
            <person name="Sakai K."/>
            <person name="Shibata M."/>
            <person name="Shimokawa T."/>
            <person name="Song J."/>
            <person name="Takazaki Y."/>
            <person name="Terasawa K."/>
            <person name="Tsugane M."/>
            <person name="Tsuji K."/>
            <person name="Ueda S."/>
            <person name="Waki K."/>
            <person name="Yamagata H."/>
            <person name="Yamamoto M."/>
            <person name="Yamamoto S."/>
            <person name="Yamane H."/>
            <person name="Yoshiki S."/>
            <person name="Yoshihara R."/>
            <person name="Yukawa K."/>
            <person name="Zhong H."/>
            <person name="Yano M."/>
            <person name="Yuan Q."/>
            <person name="Ouyang S."/>
            <person name="Liu J."/>
            <person name="Jones K.M."/>
            <person name="Gansberger K."/>
            <person name="Moffat K."/>
            <person name="Hill J."/>
            <person name="Bera J."/>
            <person name="Fadrosh D."/>
            <person name="Jin S."/>
            <person name="Johri S."/>
            <person name="Kim M."/>
            <person name="Overton L."/>
            <person name="Reardon M."/>
            <person name="Tsitrin T."/>
            <person name="Vuong H."/>
            <person name="Weaver B."/>
            <person name="Ciecko A."/>
            <person name="Tallon L."/>
            <person name="Jackson J."/>
            <person name="Pai G."/>
            <person name="Aken S.V."/>
            <person name="Utterback T."/>
            <person name="Reidmuller S."/>
            <person name="Feldblyum T."/>
            <person name="Hsiao J."/>
            <person name="Zismann V."/>
            <person name="Iobst S."/>
            <person name="de Vazeille A.R."/>
            <person name="Buell C.R."/>
            <person name="Ying K."/>
            <person name="Li Y."/>
            <person name="Lu T."/>
            <person name="Huang Y."/>
            <person name="Zhao Q."/>
            <person name="Feng Q."/>
            <person name="Zhang L."/>
            <person name="Zhu J."/>
            <person name="Weng Q."/>
            <person name="Mu J."/>
            <person name="Lu Y."/>
            <person name="Fan D."/>
            <person name="Liu Y."/>
            <person name="Guan J."/>
            <person name="Zhang Y."/>
            <person name="Yu S."/>
            <person name="Liu X."/>
            <person name="Zhang Y."/>
            <person name="Hong G."/>
            <person name="Han B."/>
            <person name="Choisne N."/>
            <person name="Demange N."/>
            <person name="Orjeda G."/>
            <person name="Samain S."/>
            <person name="Cattolico L."/>
            <person name="Pelletier E."/>
            <person name="Couloux A."/>
            <person name="Segurens B."/>
            <person name="Wincker P."/>
            <person name="D'Hont A."/>
            <person name="Scarpelli C."/>
            <person name="Weissenbach J."/>
            <person name="Salanoubat M."/>
            <person name="Quetier F."/>
            <person name="Yu Y."/>
            <person name="Kim H.R."/>
            <person name="Rambo T."/>
            <person name="Currie J."/>
            <person name="Collura K."/>
            <person name="Luo M."/>
            <person name="Yang T."/>
            <person name="Ammiraju J.S.S."/>
            <person name="Engler F."/>
            <person name="Soderlund C."/>
            <person name="Wing R.A."/>
            <person name="Palmer L.E."/>
            <person name="de la Bastide M."/>
            <person name="Spiegel L."/>
            <person name="Nascimento L."/>
            <person name="Zutavern T."/>
            <person name="O'Shaughnessy A."/>
            <person name="Dike S."/>
            <person name="Dedhia N."/>
            <person name="Preston R."/>
            <person name="Balija V."/>
            <person name="McCombie W.R."/>
            <person name="Chow T."/>
            <person name="Chen H."/>
            <person name="Chung M."/>
            <person name="Chen C."/>
            <person name="Shaw J."/>
            <person name="Wu H."/>
            <person name="Hsiao K."/>
            <person name="Chao Y."/>
            <person name="Chu M."/>
            <person name="Cheng C."/>
            <person name="Hour A."/>
            <person name="Lee P."/>
            <person name="Lin S."/>
            <person name="Lin Y."/>
            <person name="Liou J."/>
            <person name="Liu S."/>
            <person name="Hsing Y."/>
            <person name="Raghuvanshi S."/>
            <person name="Mohanty A."/>
            <person name="Bharti A.K."/>
            <person name="Gaur A."/>
            <person name="Gupta V."/>
            <person name="Kumar D."/>
            <person name="Ravi V."/>
            <person name="Vij S."/>
            <person name="Kapur A."/>
            <person name="Khurana P."/>
            <person name="Khurana P."/>
            <person name="Khurana J.P."/>
            <person name="Tyagi A.K."/>
            <person name="Gaikwad K."/>
            <person name="Singh A."/>
            <person name="Dalal V."/>
            <person name="Srivastava S."/>
            <person name="Dixit A."/>
            <person name="Pal A.K."/>
            <person name="Ghazi I.A."/>
            <person name="Yadav M."/>
            <person name="Pandit A."/>
            <person name="Bhargava A."/>
            <person name="Sureshbabu K."/>
            <person name="Batra K."/>
            <person name="Sharma T.R."/>
            <person name="Mohapatra T."/>
            <person name="Singh N.K."/>
            <person name="Messing J."/>
            <person name="Nelson A.B."/>
            <person name="Fuks G."/>
            <person name="Kavchok S."/>
            <person name="Keizer G."/>
            <person name="Linton E."/>
            <person name="Llaca V."/>
            <person name="Song R."/>
            <person name="Tanyolac B."/>
            <person name="Young S."/>
            <person name="Ho-Il K."/>
            <person name="Hahn J.H."/>
            <person name="Sangsakoo G."/>
            <person name="Vanavichit A."/>
            <person name="de Mattos Luiz.A.T."/>
            <person name="Zimmer P.D."/>
            <person name="Malone G."/>
            <person name="Dellagostin O."/>
            <person name="de Oliveira A.C."/>
            <person name="Bevan M."/>
            <person name="Bancroft I."/>
            <person name="Minx P."/>
            <person name="Cordum H."/>
            <person name="Wilson R."/>
            <person name="Cheng Z."/>
            <person name="Jin W."/>
            <person name="Jiang J."/>
            <person name="Leong S.A."/>
            <person name="Iwama H."/>
            <person name="Gojobori T."/>
            <person name="Itoh T."/>
            <person name="Niimura Y."/>
            <person name="Fujii Y."/>
            <person name="Habara T."/>
            <person name="Sakai H."/>
            <person name="Sato Y."/>
            <person name="Wilson G."/>
            <person name="Kumar K."/>
            <person name="McCouch S."/>
            <person name="Juretic N."/>
            <person name="Hoen D."/>
            <person name="Wright S."/>
            <person name="Bruskiewich R."/>
            <person name="Bureau T."/>
            <person name="Miyao A."/>
            <person name="Hirochika H."/>
            <person name="Nishikawa T."/>
            <person name="Kadowaki K."/>
            <person name="Sugiura M."/>
            <person name="Burr B."/>
            <person name="Sasaki T."/>
        </authorList>
    </citation>
    <scope>NUCLEOTIDE SEQUENCE [LARGE SCALE GENOMIC DNA]</scope>
    <source>
        <strain evidence="2">cv. Nipponbare</strain>
    </source>
</reference>
<dbReference type="Proteomes" id="UP000000763">
    <property type="component" value="Chromosome 6"/>
</dbReference>
<accession>Q69WH0</accession>
<proteinExistence type="predicted"/>
<evidence type="ECO:0008006" key="3">
    <source>
        <dbReference type="Google" id="ProtNLM"/>
    </source>
</evidence>
<reference evidence="2" key="2">
    <citation type="journal article" date="2008" name="Nucleic Acids Res.">
        <title>The rice annotation project database (RAP-DB): 2008 update.</title>
        <authorList>
            <consortium name="The rice annotation project (RAP)"/>
        </authorList>
    </citation>
    <scope>GENOME REANNOTATION</scope>
    <source>
        <strain evidence="2">cv. Nipponbare</strain>
    </source>
</reference>
<dbReference type="EMBL" id="AP003763">
    <property type="protein sequence ID" value="BAD32969.1"/>
    <property type="molecule type" value="Genomic_DNA"/>
</dbReference>
<dbReference type="AlphaFoldDB" id="Q69WH0"/>
<gene>
    <name evidence="1" type="primary">P0531C01.32</name>
</gene>
<protein>
    <recommendedName>
        <fullName evidence="3">Zinc finger GRF-type domain-containing protein</fullName>
    </recommendedName>
</protein>
<evidence type="ECO:0000313" key="2">
    <source>
        <dbReference type="Proteomes" id="UP000000763"/>
    </source>
</evidence>
<sequence>MASRNPDIRGRCFFRCPNYDREVAGISHPKVLSNTYREKRLMNDNVVLRSINATTLGRRFFVCPNILDDDFMEPPRRCQYREWIDTKRVLTPPSRVVQLELPEQYRVTKARFERGEGSSRRG</sequence>
<evidence type="ECO:0000313" key="1">
    <source>
        <dbReference type="EMBL" id="BAD32969.1"/>
    </source>
</evidence>
<name>Q69WH0_ORYSJ</name>
<organism evidence="1 2">
    <name type="scientific">Oryza sativa subsp. japonica</name>
    <name type="common">Rice</name>
    <dbReference type="NCBI Taxonomy" id="39947"/>
    <lineage>
        <taxon>Eukaryota</taxon>
        <taxon>Viridiplantae</taxon>
        <taxon>Streptophyta</taxon>
        <taxon>Embryophyta</taxon>
        <taxon>Tracheophyta</taxon>
        <taxon>Spermatophyta</taxon>
        <taxon>Magnoliopsida</taxon>
        <taxon>Liliopsida</taxon>
        <taxon>Poales</taxon>
        <taxon>Poaceae</taxon>
        <taxon>BOP clade</taxon>
        <taxon>Oryzoideae</taxon>
        <taxon>Oryzeae</taxon>
        <taxon>Oryzinae</taxon>
        <taxon>Oryza</taxon>
        <taxon>Oryza sativa</taxon>
    </lineage>
</organism>